<keyword evidence="1" id="KW-0808">Transferase</keyword>
<accession>A0A1W1BW33</accession>
<sequence length="53" mass="6311">MSKRYPILVTFVNKINPRSYAAHTKKLGLTVIQEFEFNDNHYYELVYDTSKKV</sequence>
<reference evidence="1" key="1">
    <citation type="submission" date="2016-10" db="EMBL/GenBank/DDBJ databases">
        <authorList>
            <person name="de Groot N.N."/>
        </authorList>
    </citation>
    <scope>NUCLEOTIDE SEQUENCE</scope>
</reference>
<proteinExistence type="predicted"/>
<organism evidence="1">
    <name type="scientific">hydrothermal vent metagenome</name>
    <dbReference type="NCBI Taxonomy" id="652676"/>
    <lineage>
        <taxon>unclassified sequences</taxon>
        <taxon>metagenomes</taxon>
        <taxon>ecological metagenomes</taxon>
    </lineage>
</organism>
<name>A0A1W1BW33_9ZZZZ</name>
<evidence type="ECO:0000313" key="1">
    <source>
        <dbReference type="EMBL" id="SFV57662.1"/>
    </source>
</evidence>
<dbReference type="GO" id="GO:0016740">
    <property type="term" value="F:transferase activity"/>
    <property type="evidence" value="ECO:0007669"/>
    <property type="project" value="UniProtKB-KW"/>
</dbReference>
<dbReference type="EMBL" id="FPHF01000042">
    <property type="protein sequence ID" value="SFV57662.1"/>
    <property type="molecule type" value="Genomic_DNA"/>
</dbReference>
<protein>
    <submittedName>
        <fullName evidence="1">Acetyltransferase, GNAT family</fullName>
    </submittedName>
</protein>
<dbReference type="AlphaFoldDB" id="A0A1W1BW33"/>
<gene>
    <name evidence="1" type="ORF">MNB_SM-4-1111</name>
</gene>